<dbReference type="Proteomes" id="UP000541955">
    <property type="component" value="Unassembled WGS sequence"/>
</dbReference>
<dbReference type="EMBL" id="JAARVG010000002">
    <property type="protein sequence ID" value="MBC1792394.1"/>
    <property type="molecule type" value="Genomic_DNA"/>
</dbReference>
<feature type="transmembrane region" description="Helical" evidence="1">
    <location>
        <begin position="6"/>
        <end position="29"/>
    </location>
</feature>
<evidence type="ECO:0000256" key="1">
    <source>
        <dbReference type="SAM" id="Phobius"/>
    </source>
</evidence>
<dbReference type="EMBL" id="JAARRW010000007">
    <property type="protein sequence ID" value="MBC1563345.1"/>
    <property type="molecule type" value="Genomic_DNA"/>
</dbReference>
<dbReference type="RefSeq" id="WP_185430352.1">
    <property type="nucleotide sequence ID" value="NZ_JAARVG010000002.1"/>
</dbReference>
<evidence type="ECO:0000313" key="6">
    <source>
        <dbReference type="Proteomes" id="UP000541955"/>
    </source>
</evidence>
<proteinExistence type="predicted"/>
<evidence type="ECO:0000259" key="2">
    <source>
        <dbReference type="Pfam" id="PF04892"/>
    </source>
</evidence>
<accession>A0A7X0XV77</accession>
<feature type="transmembrane region" description="Helical" evidence="1">
    <location>
        <begin position="117"/>
        <end position="140"/>
    </location>
</feature>
<gene>
    <name evidence="3" type="ORF">HB902_14820</name>
    <name evidence="4" type="ORF">HCA52_03105</name>
</gene>
<dbReference type="Proteomes" id="UP000539064">
    <property type="component" value="Unassembled WGS sequence"/>
</dbReference>
<reference evidence="5 6" key="1">
    <citation type="submission" date="2020-03" db="EMBL/GenBank/DDBJ databases">
        <title>Soil Listeria distribution.</title>
        <authorList>
            <person name="Liao J."/>
            <person name="Wiedmann M."/>
        </authorList>
    </citation>
    <scope>NUCLEOTIDE SEQUENCE [LARGE SCALE GENOMIC DNA]</scope>
    <source>
        <strain evidence="4 5">FSL L7-0978</strain>
        <strain evidence="3 6">FSL L7-1387</strain>
    </source>
</reference>
<evidence type="ECO:0000313" key="3">
    <source>
        <dbReference type="EMBL" id="MBC1563345.1"/>
    </source>
</evidence>
<dbReference type="AlphaFoldDB" id="A0A7X0XV77"/>
<keyword evidence="1" id="KW-0472">Membrane</keyword>
<evidence type="ECO:0000313" key="5">
    <source>
        <dbReference type="Proteomes" id="UP000539064"/>
    </source>
</evidence>
<feature type="transmembrane region" description="Helical" evidence="1">
    <location>
        <begin position="146"/>
        <end position="163"/>
    </location>
</feature>
<feature type="transmembrane region" description="Helical" evidence="1">
    <location>
        <begin position="87"/>
        <end position="105"/>
    </location>
</feature>
<keyword evidence="1" id="KW-0812">Transmembrane</keyword>
<dbReference type="InterPro" id="IPR006976">
    <property type="entry name" value="VanZ-like"/>
</dbReference>
<keyword evidence="1" id="KW-1133">Transmembrane helix</keyword>
<evidence type="ECO:0000313" key="4">
    <source>
        <dbReference type="EMBL" id="MBC1792394.1"/>
    </source>
</evidence>
<name>A0A7X0XV77_9LIST</name>
<dbReference type="Pfam" id="PF04892">
    <property type="entry name" value="VanZ"/>
    <property type="match status" value="1"/>
</dbReference>
<dbReference type="PANTHER" id="PTHR36834:SF1">
    <property type="entry name" value="INTEGRAL MEMBRANE PROTEIN"/>
    <property type="match status" value="1"/>
</dbReference>
<organism evidence="4 5">
    <name type="scientific">Listeria booriae</name>
    <dbReference type="NCBI Taxonomy" id="1552123"/>
    <lineage>
        <taxon>Bacteria</taxon>
        <taxon>Bacillati</taxon>
        <taxon>Bacillota</taxon>
        <taxon>Bacilli</taxon>
        <taxon>Bacillales</taxon>
        <taxon>Listeriaceae</taxon>
        <taxon>Listeria</taxon>
    </lineage>
</organism>
<comment type="caution">
    <text evidence="4">The sequence shown here is derived from an EMBL/GenBank/DDBJ whole genome shotgun (WGS) entry which is preliminary data.</text>
</comment>
<sequence>MIIYFDYWEVITSIIIIYLLCVIAFRFFFHKNWVFMIYFTIFYIYLAGVVNLTQFPIYATEAMVSQGNSIWEGISLVPFATVDVKTYILNICMTIPFGFGLPFLIKASGKKMIVMSVLFILLIESSQFIIGVMVGYMYRIFDVDDIIFNFIGCMIGYVLFILFRKVLRYFYKGEPNQTPVLFRHVL</sequence>
<dbReference type="InterPro" id="IPR053150">
    <property type="entry name" value="Teicoplanin_resist-assoc"/>
</dbReference>
<protein>
    <submittedName>
        <fullName evidence="4">VanZ family protein</fullName>
    </submittedName>
</protein>
<dbReference type="PANTHER" id="PTHR36834">
    <property type="entry name" value="MEMBRANE PROTEIN-RELATED"/>
    <property type="match status" value="1"/>
</dbReference>
<feature type="domain" description="VanZ-like" evidence="2">
    <location>
        <begin position="42"/>
        <end position="164"/>
    </location>
</feature>
<feature type="transmembrane region" description="Helical" evidence="1">
    <location>
        <begin position="36"/>
        <end position="59"/>
    </location>
</feature>